<sequence length="87" mass="9754">MAIIDVKMLSGFVPIRSSLREVNDGKTKSDMFFLSCSQVSQKEIRFSFSIEQSLPISNIQPASVQIYDYYQTAFSLGLSHLSASIVR</sequence>
<dbReference type="SUPFAM" id="SSF49410">
    <property type="entry name" value="Alpha-macroglobulin receptor domain"/>
    <property type="match status" value="1"/>
</dbReference>
<reference evidence="2" key="2">
    <citation type="submission" date="2025-09" db="UniProtKB">
        <authorList>
            <consortium name="Ensembl"/>
        </authorList>
    </citation>
    <scope>IDENTIFICATION</scope>
</reference>
<evidence type="ECO:0000313" key="3">
    <source>
        <dbReference type="Proteomes" id="UP000594220"/>
    </source>
</evidence>
<dbReference type="SMART" id="SM01361">
    <property type="entry name" value="A2M_recep"/>
    <property type="match status" value="1"/>
</dbReference>
<organism evidence="2 3">
    <name type="scientific">Crocodylus porosus</name>
    <name type="common">Saltwater crocodile</name>
    <name type="synonym">Estuarine crocodile</name>
    <dbReference type="NCBI Taxonomy" id="8502"/>
    <lineage>
        <taxon>Eukaryota</taxon>
        <taxon>Metazoa</taxon>
        <taxon>Chordata</taxon>
        <taxon>Craniata</taxon>
        <taxon>Vertebrata</taxon>
        <taxon>Euteleostomi</taxon>
        <taxon>Archelosauria</taxon>
        <taxon>Archosauria</taxon>
        <taxon>Crocodylia</taxon>
        <taxon>Longirostres</taxon>
        <taxon>Crocodylidae</taxon>
        <taxon>Crocodylus</taxon>
    </lineage>
</organism>
<dbReference type="OMA" id="ESHYIIQ"/>
<dbReference type="InterPro" id="IPR009048">
    <property type="entry name" value="A-macroglobulin_rcpt-bd"/>
</dbReference>
<dbReference type="GO" id="GO:0005576">
    <property type="term" value="C:extracellular region"/>
    <property type="evidence" value="ECO:0007669"/>
    <property type="project" value="InterPro"/>
</dbReference>
<dbReference type="Ensembl" id="ENSCPRT00005020876.1">
    <property type="protein sequence ID" value="ENSCPRP00005017838.1"/>
    <property type="gene ID" value="ENSCPRG00005012429.1"/>
</dbReference>
<feature type="domain" description="Alpha-macroglobulin receptor-binding" evidence="1">
    <location>
        <begin position="1"/>
        <end position="75"/>
    </location>
</feature>
<evidence type="ECO:0000259" key="1">
    <source>
        <dbReference type="SMART" id="SM01361"/>
    </source>
</evidence>
<dbReference type="AlphaFoldDB" id="A0A7M4F2P8"/>
<proteinExistence type="predicted"/>
<dbReference type="PANTHER" id="PTHR11412">
    <property type="entry name" value="MACROGLOBULIN / COMPLEMENT"/>
    <property type="match status" value="1"/>
</dbReference>
<protein>
    <recommendedName>
        <fullName evidence="1">Alpha-macroglobulin receptor-binding domain-containing protein</fullName>
    </recommendedName>
</protein>
<dbReference type="GeneTree" id="ENSGT00990000209794"/>
<keyword evidence="3" id="KW-1185">Reference proteome</keyword>
<accession>A0A7M4F2P8</accession>
<dbReference type="Gene3D" id="2.60.40.690">
    <property type="entry name" value="Alpha-macroglobulin, receptor-binding domain"/>
    <property type="match status" value="1"/>
</dbReference>
<dbReference type="Pfam" id="PF07677">
    <property type="entry name" value="A2M_recep"/>
    <property type="match status" value="1"/>
</dbReference>
<dbReference type="Proteomes" id="UP000594220">
    <property type="component" value="Unplaced"/>
</dbReference>
<evidence type="ECO:0000313" key="2">
    <source>
        <dbReference type="Ensembl" id="ENSCPRP00005017838.1"/>
    </source>
</evidence>
<dbReference type="PANTHER" id="PTHR11412:SF173">
    <property type="entry name" value="OVOSTATIN"/>
    <property type="match status" value="1"/>
</dbReference>
<reference evidence="2" key="1">
    <citation type="submission" date="2025-08" db="UniProtKB">
        <authorList>
            <consortium name="Ensembl"/>
        </authorList>
    </citation>
    <scope>IDENTIFICATION</scope>
</reference>
<name>A0A7M4F2P8_CROPO</name>
<dbReference type="InterPro" id="IPR036595">
    <property type="entry name" value="A-macroglobulin_rcpt-bd_sf"/>
</dbReference>
<dbReference type="InterPro" id="IPR050473">
    <property type="entry name" value="A2M/Complement_sys"/>
</dbReference>